<dbReference type="InterPro" id="IPR027417">
    <property type="entry name" value="P-loop_NTPase"/>
</dbReference>
<reference evidence="4" key="1">
    <citation type="journal article" date="2019" name="Int. J. Syst. Evol. Microbiol.">
        <title>The Global Catalogue of Microorganisms (GCM) 10K type strain sequencing project: providing services to taxonomists for standard genome sequencing and annotation.</title>
        <authorList>
            <consortium name="The Broad Institute Genomics Platform"/>
            <consortium name="The Broad Institute Genome Sequencing Center for Infectious Disease"/>
            <person name="Wu L."/>
            <person name="Ma J."/>
        </authorList>
    </citation>
    <scope>NUCLEOTIDE SEQUENCE [LARGE SCALE GENOMIC DNA]</scope>
    <source>
        <strain evidence="4">JCM 16540</strain>
    </source>
</reference>
<dbReference type="RefSeq" id="WP_204913538.1">
    <property type="nucleotide sequence ID" value="NZ_BAAAYR010000004.1"/>
</dbReference>
<comment type="caution">
    <text evidence="3">The sequence shown here is derived from an EMBL/GenBank/DDBJ whole genome shotgun (WGS) entry which is preliminary data.</text>
</comment>
<evidence type="ECO:0000313" key="4">
    <source>
        <dbReference type="Proteomes" id="UP001500767"/>
    </source>
</evidence>
<protein>
    <submittedName>
        <fullName evidence="3">Nucleoside/nucleotide kinase family protein</fullName>
    </submittedName>
</protein>
<feature type="domain" description="AAA+ ATPase" evidence="2">
    <location>
        <begin position="41"/>
        <end position="178"/>
    </location>
</feature>
<evidence type="ECO:0000313" key="3">
    <source>
        <dbReference type="EMBL" id="GAA3572347.1"/>
    </source>
</evidence>
<dbReference type="SUPFAM" id="SSF52540">
    <property type="entry name" value="P-loop containing nucleoside triphosphate hydrolases"/>
    <property type="match status" value="1"/>
</dbReference>
<evidence type="ECO:0000256" key="1">
    <source>
        <dbReference type="SAM" id="MobiDB-lite"/>
    </source>
</evidence>
<name>A0ABP6XTI3_9ACTN</name>
<evidence type="ECO:0000259" key="2">
    <source>
        <dbReference type="SMART" id="SM00382"/>
    </source>
</evidence>
<dbReference type="EMBL" id="BAAAYR010000004">
    <property type="protein sequence ID" value="GAA3572347.1"/>
    <property type="molecule type" value="Genomic_DNA"/>
</dbReference>
<keyword evidence="3" id="KW-0808">Transferase</keyword>
<sequence length="229" mass="24259">MSVASAGPARPEPGADGSPVPVRLSVAELVERARRMAVPGQRALLGVTGPPGAGKTTLASAVVRALGPDLAVLVPMDGFHLADPTLVAWGRRERKGAPDTFDVGGYVALLRRLRDQHEDVVHAPEFDRALEASLGSAVPVAREVPLVVTEGNYLLSTEGAWAEVAPLLDESWYLQLPDDVRVGRLVRRREGYGSDHDEAVAWALGSDQANADVVARGRSRADLLVSLVG</sequence>
<keyword evidence="3" id="KW-0418">Kinase</keyword>
<dbReference type="GO" id="GO:0016301">
    <property type="term" value="F:kinase activity"/>
    <property type="evidence" value="ECO:0007669"/>
    <property type="project" value="UniProtKB-KW"/>
</dbReference>
<dbReference type="SMART" id="SM00382">
    <property type="entry name" value="AAA"/>
    <property type="match status" value="1"/>
</dbReference>
<dbReference type="Gene3D" id="3.40.50.300">
    <property type="entry name" value="P-loop containing nucleotide triphosphate hydrolases"/>
    <property type="match status" value="1"/>
</dbReference>
<accession>A0ABP6XTI3</accession>
<proteinExistence type="predicted"/>
<feature type="region of interest" description="Disordered" evidence="1">
    <location>
        <begin position="1"/>
        <end position="20"/>
    </location>
</feature>
<organism evidence="3 4">
    <name type="scientific">Microlunatus spumicola</name>
    <dbReference type="NCBI Taxonomy" id="81499"/>
    <lineage>
        <taxon>Bacteria</taxon>
        <taxon>Bacillati</taxon>
        <taxon>Actinomycetota</taxon>
        <taxon>Actinomycetes</taxon>
        <taxon>Propionibacteriales</taxon>
        <taxon>Propionibacteriaceae</taxon>
        <taxon>Microlunatus</taxon>
    </lineage>
</organism>
<dbReference type="Proteomes" id="UP001500767">
    <property type="component" value="Unassembled WGS sequence"/>
</dbReference>
<keyword evidence="4" id="KW-1185">Reference proteome</keyword>
<dbReference type="InterPro" id="IPR003593">
    <property type="entry name" value="AAA+_ATPase"/>
</dbReference>
<dbReference type="PANTHER" id="PTHR10285">
    <property type="entry name" value="URIDINE KINASE"/>
    <property type="match status" value="1"/>
</dbReference>
<gene>
    <name evidence="3" type="ORF">GCM10022197_31320</name>
</gene>
<dbReference type="NCBIfam" id="NF006743">
    <property type="entry name" value="PRK09270.1-2"/>
    <property type="match status" value="1"/>
</dbReference>